<dbReference type="InterPro" id="IPR011701">
    <property type="entry name" value="MFS"/>
</dbReference>
<keyword evidence="4 6" id="KW-1133">Transmembrane helix</keyword>
<dbReference type="PANTHER" id="PTHR23507:SF1">
    <property type="entry name" value="FI18259P1-RELATED"/>
    <property type="match status" value="1"/>
</dbReference>
<accession>A0AAW2Z1H2</accession>
<keyword evidence="5 6" id="KW-0472">Membrane</keyword>
<sequence>MDHNLRLIDMGVFVMLCSSSIGSITTSQALLVNSIYDNDVSRSSTAFGNLMTVVLMLQLLLSPTYGLLTDIIGRRPIMITQMFFITSSSICLIACCNNRSIYWMVAAQVVLGLCGNLFQTCATQVADSSPHDKRGSNFALSVGVPFGIGFSLGSYLSSILNFDSTFTYALVANVLALLFCAIRIPETKLKIIAEKTPSITLSSLNPIRCVLKLFSNQSLKSWSIVVFVGGLSYQGFLNLFPMYSTHVYGFDEKKNGLYMSVMGLTNVLVQGLVLPRVLQKYGDVFCASVCLSIYALFCIMMASFKTDYLVFASLLFYSLGVMVDPILNGIMSKQVNEDQGTLQGGLSTIALTSRMLSSLLFLNLYSYTTSENTTVPMPSLVYYVAALLSLIAAKSVTNIDETSK</sequence>
<dbReference type="InterPro" id="IPR020846">
    <property type="entry name" value="MFS_dom"/>
</dbReference>
<protein>
    <recommendedName>
        <fullName evidence="7">Major facilitator superfamily (MFS) profile domain-containing protein</fullName>
    </recommendedName>
</protein>
<evidence type="ECO:0000256" key="6">
    <source>
        <dbReference type="SAM" id="Phobius"/>
    </source>
</evidence>
<dbReference type="InterPro" id="IPR001958">
    <property type="entry name" value="Tet-R_TetA/multi-R_MdtG-like"/>
</dbReference>
<dbReference type="PROSITE" id="PS50850">
    <property type="entry name" value="MFS"/>
    <property type="match status" value="1"/>
</dbReference>
<dbReference type="AlphaFoldDB" id="A0AAW2Z1H2"/>
<dbReference type="PANTHER" id="PTHR23507">
    <property type="entry name" value="ZGC:174356"/>
    <property type="match status" value="1"/>
</dbReference>
<comment type="caution">
    <text evidence="8">The sequence shown here is derived from an EMBL/GenBank/DDBJ whole genome shotgun (WGS) entry which is preliminary data.</text>
</comment>
<gene>
    <name evidence="8" type="ORF">AKO1_014352</name>
</gene>
<feature type="transmembrane region" description="Helical" evidence="6">
    <location>
        <begin position="348"/>
        <end position="368"/>
    </location>
</feature>
<evidence type="ECO:0000313" key="8">
    <source>
        <dbReference type="EMBL" id="KAL0482631.1"/>
    </source>
</evidence>
<evidence type="ECO:0000256" key="1">
    <source>
        <dbReference type="ARBA" id="ARBA00004141"/>
    </source>
</evidence>
<feature type="transmembrane region" description="Helical" evidence="6">
    <location>
        <begin position="77"/>
        <end position="95"/>
    </location>
</feature>
<evidence type="ECO:0000256" key="4">
    <source>
        <dbReference type="ARBA" id="ARBA00022989"/>
    </source>
</evidence>
<dbReference type="GO" id="GO:0022857">
    <property type="term" value="F:transmembrane transporter activity"/>
    <property type="evidence" value="ECO:0007669"/>
    <property type="project" value="InterPro"/>
</dbReference>
<feature type="transmembrane region" description="Helical" evidence="6">
    <location>
        <begin position="281"/>
        <end position="302"/>
    </location>
</feature>
<feature type="domain" description="Major facilitator superfamily (MFS) profile" evidence="7">
    <location>
        <begin position="1"/>
        <end position="404"/>
    </location>
</feature>
<evidence type="ECO:0000256" key="3">
    <source>
        <dbReference type="ARBA" id="ARBA00022692"/>
    </source>
</evidence>
<feature type="transmembrane region" description="Helical" evidence="6">
    <location>
        <begin position="138"/>
        <end position="160"/>
    </location>
</feature>
<dbReference type="Gene3D" id="1.20.1250.20">
    <property type="entry name" value="MFS general substrate transporter like domains"/>
    <property type="match status" value="1"/>
</dbReference>
<feature type="transmembrane region" description="Helical" evidence="6">
    <location>
        <begin position="222"/>
        <end position="244"/>
    </location>
</feature>
<feature type="transmembrane region" description="Helical" evidence="6">
    <location>
        <begin position="256"/>
        <end position="274"/>
    </location>
</feature>
<dbReference type="Proteomes" id="UP001431209">
    <property type="component" value="Unassembled WGS sequence"/>
</dbReference>
<feature type="transmembrane region" description="Helical" evidence="6">
    <location>
        <begin position="12"/>
        <end position="35"/>
    </location>
</feature>
<evidence type="ECO:0000313" key="9">
    <source>
        <dbReference type="Proteomes" id="UP001431209"/>
    </source>
</evidence>
<feature type="transmembrane region" description="Helical" evidence="6">
    <location>
        <begin position="166"/>
        <end position="185"/>
    </location>
</feature>
<evidence type="ECO:0000259" key="7">
    <source>
        <dbReference type="PROSITE" id="PS50850"/>
    </source>
</evidence>
<dbReference type="InterPro" id="IPR036259">
    <property type="entry name" value="MFS_trans_sf"/>
</dbReference>
<keyword evidence="3 6" id="KW-0812">Transmembrane</keyword>
<feature type="transmembrane region" description="Helical" evidence="6">
    <location>
        <begin position="380"/>
        <end position="397"/>
    </location>
</feature>
<feature type="transmembrane region" description="Helical" evidence="6">
    <location>
        <begin position="47"/>
        <end position="68"/>
    </location>
</feature>
<dbReference type="Pfam" id="PF07690">
    <property type="entry name" value="MFS_1"/>
    <property type="match status" value="1"/>
</dbReference>
<keyword evidence="9" id="KW-1185">Reference proteome</keyword>
<reference evidence="8 9" key="1">
    <citation type="submission" date="2024-03" db="EMBL/GenBank/DDBJ databases">
        <title>The Acrasis kona genome and developmental transcriptomes reveal deep origins of eukaryotic multicellular pathways.</title>
        <authorList>
            <person name="Sheikh S."/>
            <person name="Fu C.-J."/>
            <person name="Brown M.W."/>
            <person name="Baldauf S.L."/>
        </authorList>
    </citation>
    <scope>NUCLEOTIDE SEQUENCE [LARGE SCALE GENOMIC DNA]</scope>
    <source>
        <strain evidence="8 9">ATCC MYA-3509</strain>
    </source>
</reference>
<evidence type="ECO:0000256" key="5">
    <source>
        <dbReference type="ARBA" id="ARBA00023136"/>
    </source>
</evidence>
<dbReference type="SUPFAM" id="SSF103473">
    <property type="entry name" value="MFS general substrate transporter"/>
    <property type="match status" value="1"/>
</dbReference>
<feature type="transmembrane region" description="Helical" evidence="6">
    <location>
        <begin position="308"/>
        <end position="327"/>
    </location>
</feature>
<name>A0AAW2Z1H2_9EUKA</name>
<proteinExistence type="predicted"/>
<organism evidence="8 9">
    <name type="scientific">Acrasis kona</name>
    <dbReference type="NCBI Taxonomy" id="1008807"/>
    <lineage>
        <taxon>Eukaryota</taxon>
        <taxon>Discoba</taxon>
        <taxon>Heterolobosea</taxon>
        <taxon>Tetramitia</taxon>
        <taxon>Eutetramitia</taxon>
        <taxon>Acrasidae</taxon>
        <taxon>Acrasis</taxon>
    </lineage>
</organism>
<evidence type="ECO:0000256" key="2">
    <source>
        <dbReference type="ARBA" id="ARBA00004236"/>
    </source>
</evidence>
<dbReference type="EMBL" id="JAOPGA020000879">
    <property type="protein sequence ID" value="KAL0482631.1"/>
    <property type="molecule type" value="Genomic_DNA"/>
</dbReference>
<dbReference type="PRINTS" id="PR01035">
    <property type="entry name" value="TCRTETA"/>
</dbReference>
<dbReference type="GO" id="GO:0016020">
    <property type="term" value="C:membrane"/>
    <property type="evidence" value="ECO:0007669"/>
    <property type="project" value="UniProtKB-SubCell"/>
</dbReference>
<comment type="subcellular location">
    <subcellularLocation>
        <location evidence="2">Cell membrane</location>
    </subcellularLocation>
    <subcellularLocation>
        <location evidence="1">Membrane</location>
        <topology evidence="1">Multi-pass membrane protein</topology>
    </subcellularLocation>
</comment>